<reference evidence="2" key="1">
    <citation type="submission" date="2020-05" db="EMBL/GenBank/DDBJ databases">
        <title>Chitinophaga laudate sp. nov., isolated from a tropical peat swamp.</title>
        <authorList>
            <person name="Goh C.B.S."/>
            <person name="Lee M.S."/>
            <person name="Parimannan S."/>
            <person name="Pasbakhsh P."/>
            <person name="Yule C.M."/>
            <person name="Rajandas H."/>
            <person name="Loke S."/>
            <person name="Croft L."/>
            <person name="Tan J.B.L."/>
        </authorList>
    </citation>
    <scope>NUCLEOTIDE SEQUENCE</scope>
    <source>
        <strain evidence="2">Mgbs1</strain>
    </source>
</reference>
<dbReference type="AlphaFoldDB" id="A0A433WLS6"/>
<feature type="region of interest" description="Disordered" evidence="1">
    <location>
        <begin position="1"/>
        <end position="126"/>
    </location>
</feature>
<dbReference type="EMBL" id="RIAR02000001">
    <property type="protein sequence ID" value="NSL86364.1"/>
    <property type="molecule type" value="Genomic_DNA"/>
</dbReference>
<keyword evidence="3" id="KW-1185">Reference proteome</keyword>
<dbReference type="Proteomes" id="UP000281028">
    <property type="component" value="Unassembled WGS sequence"/>
</dbReference>
<evidence type="ECO:0000256" key="1">
    <source>
        <dbReference type="SAM" id="MobiDB-lite"/>
    </source>
</evidence>
<gene>
    <name evidence="2" type="ORF">ECE50_005965</name>
</gene>
<feature type="compositionally biased region" description="Basic and acidic residues" evidence="1">
    <location>
        <begin position="40"/>
        <end position="118"/>
    </location>
</feature>
<organism evidence="2 3">
    <name type="scientific">Chitinophaga solisilvae</name>
    <dbReference type="NCBI Taxonomy" id="1233460"/>
    <lineage>
        <taxon>Bacteria</taxon>
        <taxon>Pseudomonadati</taxon>
        <taxon>Bacteroidota</taxon>
        <taxon>Chitinophagia</taxon>
        <taxon>Chitinophagales</taxon>
        <taxon>Chitinophagaceae</taxon>
        <taxon>Chitinophaga</taxon>
    </lineage>
</organism>
<dbReference type="RefSeq" id="WP_127035808.1">
    <property type="nucleotide sequence ID" value="NZ_JAABOK010000020.1"/>
</dbReference>
<comment type="caution">
    <text evidence="2">The sequence shown here is derived from an EMBL/GenBank/DDBJ whole genome shotgun (WGS) entry which is preliminary data.</text>
</comment>
<name>A0A433WLS6_9BACT</name>
<protein>
    <submittedName>
        <fullName evidence="2">Uncharacterized protein</fullName>
    </submittedName>
</protein>
<evidence type="ECO:0000313" key="2">
    <source>
        <dbReference type="EMBL" id="NSL86364.1"/>
    </source>
</evidence>
<accession>A0A433WLS6</accession>
<sequence length="126" mass="14218">MRTRNIRRRKRSSIQKKQPFFGKADGHEKPFFSSGSLQREASEKKDDKAAQKAEKKEDDKAAQKAEKKEDDKAAQKAEKKEDDKAAQKAEKKEDDKAVQKAGKEEEGAAQAKRFDSSHTPDTAPRS</sequence>
<proteinExistence type="predicted"/>
<evidence type="ECO:0000313" key="3">
    <source>
        <dbReference type="Proteomes" id="UP000281028"/>
    </source>
</evidence>
<feature type="compositionally biased region" description="Basic residues" evidence="1">
    <location>
        <begin position="1"/>
        <end position="14"/>
    </location>
</feature>